<dbReference type="InterPro" id="IPR036388">
    <property type="entry name" value="WH-like_DNA-bd_sf"/>
</dbReference>
<sequence length="156" mass="16845">MNIPGYCSCPLISCACSQQWHGSCGSHWRRICHCALTSYGISEACAAAADDRAPRRRCASVAVPRQPAWKVRHWYACSTNCARPAWSAAVGDPLDRRAKALSLTAEGRRLAEAIEAELVRVRRMCCKASTRLTWKAALRVLRAFEAAGLGGAGGVA</sequence>
<organism evidence="1 2">
    <name type="scientific">Ditylenchus dipsaci</name>
    <dbReference type="NCBI Taxonomy" id="166011"/>
    <lineage>
        <taxon>Eukaryota</taxon>
        <taxon>Metazoa</taxon>
        <taxon>Ecdysozoa</taxon>
        <taxon>Nematoda</taxon>
        <taxon>Chromadorea</taxon>
        <taxon>Rhabditida</taxon>
        <taxon>Tylenchina</taxon>
        <taxon>Tylenchomorpha</taxon>
        <taxon>Sphaerularioidea</taxon>
        <taxon>Anguinidae</taxon>
        <taxon>Anguininae</taxon>
        <taxon>Ditylenchus</taxon>
    </lineage>
</organism>
<dbReference type="SUPFAM" id="SSF46785">
    <property type="entry name" value="Winged helix' DNA-binding domain"/>
    <property type="match status" value="1"/>
</dbReference>
<dbReference type="AlphaFoldDB" id="A0A915DRL3"/>
<protein>
    <submittedName>
        <fullName evidence="2">Uncharacterized protein</fullName>
    </submittedName>
</protein>
<dbReference type="Gene3D" id="1.10.10.10">
    <property type="entry name" value="Winged helix-like DNA-binding domain superfamily/Winged helix DNA-binding domain"/>
    <property type="match status" value="1"/>
</dbReference>
<reference evidence="2" key="1">
    <citation type="submission" date="2022-11" db="UniProtKB">
        <authorList>
            <consortium name="WormBaseParasite"/>
        </authorList>
    </citation>
    <scope>IDENTIFICATION</scope>
</reference>
<name>A0A915DRL3_9BILA</name>
<keyword evidence="1" id="KW-1185">Reference proteome</keyword>
<evidence type="ECO:0000313" key="2">
    <source>
        <dbReference type="WBParaSite" id="jg22920"/>
    </source>
</evidence>
<dbReference type="Proteomes" id="UP000887574">
    <property type="component" value="Unplaced"/>
</dbReference>
<evidence type="ECO:0000313" key="1">
    <source>
        <dbReference type="Proteomes" id="UP000887574"/>
    </source>
</evidence>
<proteinExistence type="predicted"/>
<accession>A0A915DRL3</accession>
<dbReference type="InterPro" id="IPR036390">
    <property type="entry name" value="WH_DNA-bd_sf"/>
</dbReference>
<dbReference type="WBParaSite" id="jg22920">
    <property type="protein sequence ID" value="jg22920"/>
    <property type="gene ID" value="jg22920"/>
</dbReference>